<name>A0A0L8GI71_OCTBM</name>
<keyword evidence="1" id="KW-0472">Membrane</keyword>
<gene>
    <name evidence="2" type="ORF">OCBIM_22033072mg</name>
</gene>
<reference evidence="2" key="1">
    <citation type="submission" date="2015-07" db="EMBL/GenBank/DDBJ databases">
        <title>MeaNS - Measles Nucleotide Surveillance Program.</title>
        <authorList>
            <person name="Tran T."/>
            <person name="Druce J."/>
        </authorList>
    </citation>
    <scope>NUCLEOTIDE SEQUENCE</scope>
    <source>
        <strain evidence="2">UCB-OBI-ISO-001</strain>
        <tissue evidence="2">Gonad</tissue>
    </source>
</reference>
<dbReference type="EMBL" id="KQ421721">
    <property type="protein sequence ID" value="KOF76697.1"/>
    <property type="molecule type" value="Genomic_DNA"/>
</dbReference>
<proteinExistence type="predicted"/>
<feature type="transmembrane region" description="Helical" evidence="1">
    <location>
        <begin position="12"/>
        <end position="30"/>
    </location>
</feature>
<sequence>MRRYVKGRTVTLGTALVFFGTWNIIGLTLYKRFITEGEKKEPGQWKNASGAQHYLRLINFGDGNVKKITISGLNVTQEDVTPEGLQKIKGYDTGNKES</sequence>
<keyword evidence="1" id="KW-0812">Transmembrane</keyword>
<evidence type="ECO:0000256" key="1">
    <source>
        <dbReference type="SAM" id="Phobius"/>
    </source>
</evidence>
<organism evidence="2">
    <name type="scientific">Octopus bimaculoides</name>
    <name type="common">California two-spotted octopus</name>
    <dbReference type="NCBI Taxonomy" id="37653"/>
    <lineage>
        <taxon>Eukaryota</taxon>
        <taxon>Metazoa</taxon>
        <taxon>Spiralia</taxon>
        <taxon>Lophotrochozoa</taxon>
        <taxon>Mollusca</taxon>
        <taxon>Cephalopoda</taxon>
        <taxon>Coleoidea</taxon>
        <taxon>Octopodiformes</taxon>
        <taxon>Octopoda</taxon>
        <taxon>Incirrata</taxon>
        <taxon>Octopodidae</taxon>
        <taxon>Octopus</taxon>
    </lineage>
</organism>
<keyword evidence="1" id="KW-1133">Transmembrane helix</keyword>
<protein>
    <submittedName>
        <fullName evidence="2">Uncharacterized protein</fullName>
    </submittedName>
</protein>
<accession>A0A0L8GI71</accession>
<dbReference type="AlphaFoldDB" id="A0A0L8GI71"/>
<evidence type="ECO:0000313" key="2">
    <source>
        <dbReference type="EMBL" id="KOF76697.1"/>
    </source>
</evidence>